<reference evidence="1 2" key="1">
    <citation type="submission" date="2023-12" db="EMBL/GenBank/DDBJ databases">
        <title>the genome sequence of Hyalangium sp. s54d21.</title>
        <authorList>
            <person name="Zhang X."/>
        </authorList>
    </citation>
    <scope>NUCLEOTIDE SEQUENCE [LARGE SCALE GENOMIC DNA]</scope>
    <source>
        <strain evidence="2">s54d21</strain>
    </source>
</reference>
<evidence type="ECO:0000313" key="1">
    <source>
        <dbReference type="EMBL" id="MDY7225960.1"/>
    </source>
</evidence>
<dbReference type="EMBL" id="JAXIVS010000002">
    <property type="protein sequence ID" value="MDY7225960.1"/>
    <property type="molecule type" value="Genomic_DNA"/>
</dbReference>
<keyword evidence="2" id="KW-1185">Reference proteome</keyword>
<name>A0ABU5GXP9_9BACT</name>
<gene>
    <name evidence="1" type="ORF">SYV04_06180</name>
</gene>
<evidence type="ECO:0008006" key="3">
    <source>
        <dbReference type="Google" id="ProtNLM"/>
    </source>
</evidence>
<dbReference type="Proteomes" id="UP001291309">
    <property type="component" value="Unassembled WGS sequence"/>
</dbReference>
<comment type="caution">
    <text evidence="1">The sequence shown here is derived from an EMBL/GenBank/DDBJ whole genome shotgun (WGS) entry which is preliminary data.</text>
</comment>
<proteinExistence type="predicted"/>
<accession>A0ABU5GXP9</accession>
<evidence type="ECO:0000313" key="2">
    <source>
        <dbReference type="Proteomes" id="UP001291309"/>
    </source>
</evidence>
<sequence>MRPSSMSRLAVVLVAFVHVLPGVASAGEVVFQFRSQESAKAEDPEGCKVAPFEVNVRLPAEVLVAEKHGADGKVLLAGEKKVGTGLACARITDRTFTEGSLVDFYARFTLPEGRFTAVGKCMVSSNTVPRAGVVLASCVLKLTEFPAKYAGGIMTSASIFNPQNLPGYHTGSFWTLRAFEADPAPPAPKK</sequence>
<protein>
    <recommendedName>
        <fullName evidence="3">Lipoprotein</fullName>
    </recommendedName>
</protein>
<dbReference type="RefSeq" id="WP_321544682.1">
    <property type="nucleotide sequence ID" value="NZ_JAXIVS010000002.1"/>
</dbReference>
<organism evidence="1 2">
    <name type="scientific">Hyalangium rubrum</name>
    <dbReference type="NCBI Taxonomy" id="3103134"/>
    <lineage>
        <taxon>Bacteria</taxon>
        <taxon>Pseudomonadati</taxon>
        <taxon>Myxococcota</taxon>
        <taxon>Myxococcia</taxon>
        <taxon>Myxococcales</taxon>
        <taxon>Cystobacterineae</taxon>
        <taxon>Archangiaceae</taxon>
        <taxon>Hyalangium</taxon>
    </lineage>
</organism>